<comment type="function">
    <text evidence="5">May play the central regulatory role in sporulation. It may be an element of the effector pathway responsible for the activation of sporulation genes in response to nutritional stress. Spo0A may act in concert with spo0H (a sigma factor) to control the expression of some genes that are critical to the sporulation process.</text>
</comment>
<dbReference type="HOGENOM" id="CLU_000445_5_0_9"/>
<keyword evidence="3" id="KW-0238">DNA-binding</keyword>
<dbReference type="eggNOG" id="COG2207">
    <property type="taxonomic scope" value="Bacteria"/>
</dbReference>
<dbReference type="GO" id="GO:0043565">
    <property type="term" value="F:sequence-specific DNA binding"/>
    <property type="evidence" value="ECO:0007669"/>
    <property type="project" value="InterPro"/>
</dbReference>
<dbReference type="SMART" id="SM00342">
    <property type="entry name" value="HTH_ARAC"/>
    <property type="match status" value="1"/>
</dbReference>
<name>V2Y4H9_9FIRM</name>
<dbReference type="Gene3D" id="1.10.10.60">
    <property type="entry name" value="Homeodomain-like"/>
    <property type="match status" value="2"/>
</dbReference>
<keyword evidence="4" id="KW-0804">Transcription</keyword>
<feature type="modified residue" description="4-aspartylphosphate" evidence="6">
    <location>
        <position position="53"/>
    </location>
</feature>
<dbReference type="PROSITE" id="PS50110">
    <property type="entry name" value="RESPONSE_REGULATORY"/>
    <property type="match status" value="1"/>
</dbReference>
<dbReference type="Gene3D" id="3.40.50.2300">
    <property type="match status" value="1"/>
</dbReference>
<keyword evidence="2" id="KW-0805">Transcription regulation</keyword>
<dbReference type="PROSITE" id="PS00041">
    <property type="entry name" value="HTH_ARAC_FAMILY_1"/>
    <property type="match status" value="1"/>
</dbReference>
<dbReference type="STRING" id="592026.GCWU0000282_002707"/>
<evidence type="ECO:0000259" key="7">
    <source>
        <dbReference type="PROSITE" id="PS01124"/>
    </source>
</evidence>
<dbReference type="PROSITE" id="PS01124">
    <property type="entry name" value="HTH_ARAC_FAMILY_2"/>
    <property type="match status" value="1"/>
</dbReference>
<comment type="caution">
    <text evidence="9">The sequence shown here is derived from an EMBL/GenBank/DDBJ whole genome shotgun (WGS) entry which is preliminary data.</text>
</comment>
<dbReference type="PANTHER" id="PTHR43280">
    <property type="entry name" value="ARAC-FAMILY TRANSCRIPTIONAL REGULATOR"/>
    <property type="match status" value="1"/>
</dbReference>
<accession>V2Y4H9</accession>
<dbReference type="Pfam" id="PF00072">
    <property type="entry name" value="Response_reg"/>
    <property type="match status" value="1"/>
</dbReference>
<evidence type="ECO:0000256" key="3">
    <source>
        <dbReference type="ARBA" id="ARBA00023125"/>
    </source>
</evidence>
<feature type="domain" description="Response regulatory" evidence="8">
    <location>
        <begin position="2"/>
        <end position="118"/>
    </location>
</feature>
<dbReference type="InterPro" id="IPR018062">
    <property type="entry name" value="HTH_AraC-typ_CS"/>
</dbReference>
<protein>
    <recommendedName>
        <fullName evidence="1">Stage 0 sporulation protein A homolog</fullName>
    </recommendedName>
</protein>
<dbReference type="SUPFAM" id="SSF46689">
    <property type="entry name" value="Homeodomain-like"/>
    <property type="match status" value="2"/>
</dbReference>
<dbReference type="InterPro" id="IPR018060">
    <property type="entry name" value="HTH_AraC"/>
</dbReference>
<evidence type="ECO:0000256" key="1">
    <source>
        <dbReference type="ARBA" id="ARBA00018672"/>
    </source>
</evidence>
<feature type="domain" description="HTH araC/xylS-type" evidence="7">
    <location>
        <begin position="404"/>
        <end position="502"/>
    </location>
</feature>
<proteinExistence type="predicted"/>
<gene>
    <name evidence="9" type="ORF">GCWU0000282_002707</name>
</gene>
<dbReference type="Proteomes" id="UP000018227">
    <property type="component" value="Unassembled WGS sequence"/>
</dbReference>
<evidence type="ECO:0000256" key="5">
    <source>
        <dbReference type="ARBA" id="ARBA00024867"/>
    </source>
</evidence>
<dbReference type="InterPro" id="IPR009057">
    <property type="entry name" value="Homeodomain-like_sf"/>
</dbReference>
<dbReference type="EMBL" id="ACIL03000016">
    <property type="protein sequence ID" value="ESL02571.1"/>
    <property type="molecule type" value="Genomic_DNA"/>
</dbReference>
<keyword evidence="6" id="KW-0597">Phosphoprotein</keyword>
<sequence length="513" mass="59366">MKILIADDERLICEWLQFCIKENPEYEIVGVANNGEQALKIYKETEPDLVLTDIKMPVMDGLRLLKEIKKINSSTFVILLTAFSEFDYVREAMRENADEYILKTEISKQSFQEMLAATAAKIKEKNRQNEDDMSYNGHKHSIVRNILISGKPITEDDISLLREYNIKWRDSGLFALAVWKRKLFDNFTVPKQENIVHVIGIEYDEFVYVLIGNLSRNLSELEKLNCLQEYANKIINENNCMAGISNITESLVNVSEAAEEAVNALSLGFYKEQVKLYRPLLSNKQQGEENEKSGMELKQIYQDFYSASGKEQYLQLEKILDYIESNNVLQIKYIKMLCKECLDVIYLRYVNDNTAFTKDALNQAKSGIDETVHFSKMKRISLEYAGANIPDNEINEKELSQRIFKAVVFIQQHYNEPISLEQIAQEANLNPEYLSRVFKEETGYNYSAFLSNIRLKKAEYLLINTVEKVQNIAEMVGYSNVSYFSTIFKKKYGVNPYEFRRNNAGKYAGGERK</sequence>
<dbReference type="InterPro" id="IPR020449">
    <property type="entry name" value="Tscrpt_reg_AraC-type_HTH"/>
</dbReference>
<evidence type="ECO:0000313" key="10">
    <source>
        <dbReference type="Proteomes" id="UP000018227"/>
    </source>
</evidence>
<dbReference type="PANTHER" id="PTHR43280:SF28">
    <property type="entry name" value="HTH-TYPE TRANSCRIPTIONAL ACTIVATOR RHAS"/>
    <property type="match status" value="1"/>
</dbReference>
<dbReference type="InterPro" id="IPR011006">
    <property type="entry name" value="CheY-like_superfamily"/>
</dbReference>
<keyword evidence="10" id="KW-1185">Reference proteome</keyword>
<dbReference type="RefSeq" id="WP_023355553.1">
    <property type="nucleotide sequence ID" value="NZ_KI535369.1"/>
</dbReference>
<organism evidence="9 10">
    <name type="scientific">Catonella morbi ATCC 51271</name>
    <dbReference type="NCBI Taxonomy" id="592026"/>
    <lineage>
        <taxon>Bacteria</taxon>
        <taxon>Bacillati</taxon>
        <taxon>Bacillota</taxon>
        <taxon>Clostridia</taxon>
        <taxon>Lachnospirales</taxon>
        <taxon>Lachnospiraceae</taxon>
        <taxon>Catonella</taxon>
    </lineage>
</organism>
<dbReference type="CDD" id="cd17536">
    <property type="entry name" value="REC_YesN-like"/>
    <property type="match status" value="1"/>
</dbReference>
<dbReference type="SUPFAM" id="SSF52172">
    <property type="entry name" value="CheY-like"/>
    <property type="match status" value="1"/>
</dbReference>
<dbReference type="eggNOG" id="COG2197">
    <property type="taxonomic scope" value="Bacteria"/>
</dbReference>
<dbReference type="PRINTS" id="PR00032">
    <property type="entry name" value="HTHARAC"/>
</dbReference>
<evidence type="ECO:0000256" key="6">
    <source>
        <dbReference type="PROSITE-ProRule" id="PRU00169"/>
    </source>
</evidence>
<dbReference type="GO" id="GO:0003700">
    <property type="term" value="F:DNA-binding transcription factor activity"/>
    <property type="evidence" value="ECO:0007669"/>
    <property type="project" value="InterPro"/>
</dbReference>
<dbReference type="OrthoDB" id="9794370at2"/>
<evidence type="ECO:0000256" key="2">
    <source>
        <dbReference type="ARBA" id="ARBA00023015"/>
    </source>
</evidence>
<evidence type="ECO:0000259" key="8">
    <source>
        <dbReference type="PROSITE" id="PS50110"/>
    </source>
</evidence>
<evidence type="ECO:0000256" key="4">
    <source>
        <dbReference type="ARBA" id="ARBA00023163"/>
    </source>
</evidence>
<dbReference type="Pfam" id="PF12833">
    <property type="entry name" value="HTH_18"/>
    <property type="match status" value="1"/>
</dbReference>
<dbReference type="GO" id="GO:0000160">
    <property type="term" value="P:phosphorelay signal transduction system"/>
    <property type="evidence" value="ECO:0007669"/>
    <property type="project" value="InterPro"/>
</dbReference>
<dbReference type="SMART" id="SM00448">
    <property type="entry name" value="REC"/>
    <property type="match status" value="1"/>
</dbReference>
<dbReference type="InterPro" id="IPR001789">
    <property type="entry name" value="Sig_transdc_resp-reg_receiver"/>
</dbReference>
<reference evidence="9 10" key="1">
    <citation type="submission" date="2013-06" db="EMBL/GenBank/DDBJ databases">
        <authorList>
            <person name="Weinstock G."/>
            <person name="Sodergren E."/>
            <person name="Clifton S."/>
            <person name="Fulton L."/>
            <person name="Fulton B."/>
            <person name="Courtney L."/>
            <person name="Fronick C."/>
            <person name="Harrison M."/>
            <person name="Strong C."/>
            <person name="Farmer C."/>
            <person name="Delahaunty K."/>
            <person name="Markovic C."/>
            <person name="Hall O."/>
            <person name="Minx P."/>
            <person name="Tomlinson C."/>
            <person name="Mitreva M."/>
            <person name="Nelson J."/>
            <person name="Hou S."/>
            <person name="Wollam A."/>
            <person name="Pepin K.H."/>
            <person name="Johnson M."/>
            <person name="Bhonagiri V."/>
            <person name="Nash W.E."/>
            <person name="Warren W."/>
            <person name="Chinwalla A."/>
            <person name="Mardis E.R."/>
            <person name="Wilson R.K."/>
        </authorList>
    </citation>
    <scope>NUCLEOTIDE SEQUENCE [LARGE SCALE GENOMIC DNA]</scope>
    <source>
        <strain evidence="9 10">ATCC 51271</strain>
    </source>
</reference>
<evidence type="ECO:0000313" key="9">
    <source>
        <dbReference type="EMBL" id="ESL02571.1"/>
    </source>
</evidence>
<dbReference type="AlphaFoldDB" id="V2Y4H9"/>